<gene>
    <name evidence="7" type="ORF">PYCCODRAFT_1364844</name>
</gene>
<dbReference type="PROSITE" id="PS00518">
    <property type="entry name" value="ZF_RING_1"/>
    <property type="match status" value="1"/>
</dbReference>
<dbReference type="SMART" id="SM00184">
    <property type="entry name" value="RING"/>
    <property type="match status" value="1"/>
</dbReference>
<keyword evidence="8" id="KW-1185">Reference proteome</keyword>
<evidence type="ECO:0000256" key="5">
    <source>
        <dbReference type="SAM" id="MobiDB-lite"/>
    </source>
</evidence>
<feature type="compositionally biased region" description="Basic and acidic residues" evidence="5">
    <location>
        <begin position="41"/>
        <end position="53"/>
    </location>
</feature>
<proteinExistence type="predicted"/>
<dbReference type="GO" id="GO:0006513">
    <property type="term" value="P:protein monoubiquitination"/>
    <property type="evidence" value="ECO:0007669"/>
    <property type="project" value="TreeGrafter"/>
</dbReference>
<feature type="domain" description="RING-type" evidence="6">
    <location>
        <begin position="151"/>
        <end position="242"/>
    </location>
</feature>
<evidence type="ECO:0000256" key="3">
    <source>
        <dbReference type="ARBA" id="ARBA00022833"/>
    </source>
</evidence>
<keyword evidence="1" id="KW-0479">Metal-binding</keyword>
<evidence type="ECO:0000313" key="7">
    <source>
        <dbReference type="EMBL" id="OSD03952.1"/>
    </source>
</evidence>
<dbReference type="Gene3D" id="3.30.40.10">
    <property type="entry name" value="Zinc/RING finger domain, C3HC4 (zinc finger)"/>
    <property type="match status" value="1"/>
</dbReference>
<sequence length="297" mass="33417">MPATRTEPRQGSSRPALQFRQSSLDVRPATAVVTLLSDDESPPRKKAALERQSARQRSKQKARAPLPPPSEIIEISSDDEAPPPAKRPSSSTTALERRIKELEEENKKWKEAALAAQAAQVHPDSLAKQVTPAPDTRFDKFLSTVEDHVSCEICTMKMWHPYTLPCGHTFCRDCLQDWFSTALAQHMAANPQFNPQGIVPHHWRAALARQDLSIIARRQIEREIAMLMDATPQPSYTCPTCRLEVRNRPAENFVVKHLVRTVAGVQGESCPQEDPHPRPGQRVEGPWDGFFPVFRKD</sequence>
<evidence type="ECO:0000259" key="6">
    <source>
        <dbReference type="PROSITE" id="PS50089"/>
    </source>
</evidence>
<dbReference type="OrthoDB" id="3219336at2759"/>
<dbReference type="EMBL" id="KZ084098">
    <property type="protein sequence ID" value="OSD03952.1"/>
    <property type="molecule type" value="Genomic_DNA"/>
</dbReference>
<dbReference type="AlphaFoldDB" id="A0A1Y2IVH3"/>
<dbReference type="PANTHER" id="PTHR25462">
    <property type="entry name" value="BONUS, ISOFORM C-RELATED"/>
    <property type="match status" value="1"/>
</dbReference>
<feature type="compositionally biased region" description="Polar residues" evidence="5">
    <location>
        <begin position="9"/>
        <end position="24"/>
    </location>
</feature>
<dbReference type="InterPro" id="IPR001841">
    <property type="entry name" value="Znf_RING"/>
</dbReference>
<keyword evidence="3" id="KW-0862">Zinc</keyword>
<keyword evidence="2 4" id="KW-0863">Zinc-finger</keyword>
<protein>
    <recommendedName>
        <fullName evidence="6">RING-type domain-containing protein</fullName>
    </recommendedName>
</protein>
<accession>A0A1Y2IVH3</accession>
<evidence type="ECO:0000256" key="2">
    <source>
        <dbReference type="ARBA" id="ARBA00022771"/>
    </source>
</evidence>
<dbReference type="Pfam" id="PF13445">
    <property type="entry name" value="zf-RING_UBOX"/>
    <property type="match status" value="1"/>
</dbReference>
<dbReference type="PROSITE" id="PS50089">
    <property type="entry name" value="ZF_RING_2"/>
    <property type="match status" value="1"/>
</dbReference>
<dbReference type="PANTHER" id="PTHR25462:SF229">
    <property type="entry name" value="TRANSCRIPTION INTERMEDIARY FACTOR 1-BETA"/>
    <property type="match status" value="1"/>
</dbReference>
<evidence type="ECO:0000256" key="4">
    <source>
        <dbReference type="PROSITE-ProRule" id="PRU00175"/>
    </source>
</evidence>
<dbReference type="STRING" id="1353009.A0A1Y2IVH3"/>
<reference evidence="7 8" key="1">
    <citation type="journal article" date="2015" name="Biotechnol. Biofuels">
        <title>Enhanced degradation of softwood versus hardwood by the white-rot fungus Pycnoporus coccineus.</title>
        <authorList>
            <person name="Couturier M."/>
            <person name="Navarro D."/>
            <person name="Chevret D."/>
            <person name="Henrissat B."/>
            <person name="Piumi F."/>
            <person name="Ruiz-Duenas F.J."/>
            <person name="Martinez A.T."/>
            <person name="Grigoriev I.V."/>
            <person name="Riley R."/>
            <person name="Lipzen A."/>
            <person name="Berrin J.G."/>
            <person name="Master E.R."/>
            <person name="Rosso M.N."/>
        </authorList>
    </citation>
    <scope>NUCLEOTIDE SEQUENCE [LARGE SCALE GENOMIC DNA]</scope>
    <source>
        <strain evidence="7 8">BRFM310</strain>
    </source>
</reference>
<evidence type="ECO:0000256" key="1">
    <source>
        <dbReference type="ARBA" id="ARBA00022723"/>
    </source>
</evidence>
<organism evidence="7 8">
    <name type="scientific">Trametes coccinea (strain BRFM310)</name>
    <name type="common">Pycnoporus coccineus</name>
    <dbReference type="NCBI Taxonomy" id="1353009"/>
    <lineage>
        <taxon>Eukaryota</taxon>
        <taxon>Fungi</taxon>
        <taxon>Dikarya</taxon>
        <taxon>Basidiomycota</taxon>
        <taxon>Agaricomycotina</taxon>
        <taxon>Agaricomycetes</taxon>
        <taxon>Polyporales</taxon>
        <taxon>Polyporaceae</taxon>
        <taxon>Trametes</taxon>
    </lineage>
</organism>
<dbReference type="GO" id="GO:0008270">
    <property type="term" value="F:zinc ion binding"/>
    <property type="evidence" value="ECO:0007669"/>
    <property type="project" value="UniProtKB-KW"/>
</dbReference>
<evidence type="ECO:0000313" key="8">
    <source>
        <dbReference type="Proteomes" id="UP000193067"/>
    </source>
</evidence>
<dbReference type="GO" id="GO:0061630">
    <property type="term" value="F:ubiquitin protein ligase activity"/>
    <property type="evidence" value="ECO:0007669"/>
    <property type="project" value="TreeGrafter"/>
</dbReference>
<name>A0A1Y2IVH3_TRAC3</name>
<feature type="region of interest" description="Disordered" evidence="5">
    <location>
        <begin position="1"/>
        <end position="95"/>
    </location>
</feature>
<dbReference type="InterPro" id="IPR047153">
    <property type="entry name" value="TRIM45/56/19-like"/>
</dbReference>
<dbReference type="InterPro" id="IPR013083">
    <property type="entry name" value="Znf_RING/FYVE/PHD"/>
</dbReference>
<dbReference type="InterPro" id="IPR027370">
    <property type="entry name" value="Znf-RING_euk"/>
</dbReference>
<dbReference type="Proteomes" id="UP000193067">
    <property type="component" value="Unassembled WGS sequence"/>
</dbReference>
<feature type="region of interest" description="Disordered" evidence="5">
    <location>
        <begin position="266"/>
        <end position="288"/>
    </location>
</feature>
<dbReference type="SUPFAM" id="SSF57850">
    <property type="entry name" value="RING/U-box"/>
    <property type="match status" value="1"/>
</dbReference>
<dbReference type="InterPro" id="IPR017907">
    <property type="entry name" value="Znf_RING_CS"/>
</dbReference>